<keyword evidence="1" id="KW-0812">Transmembrane</keyword>
<dbReference type="Proteomes" id="UP001229421">
    <property type="component" value="Unassembled WGS sequence"/>
</dbReference>
<protein>
    <submittedName>
        <fullName evidence="2">Uncharacterized protein</fullName>
    </submittedName>
</protein>
<evidence type="ECO:0000313" key="2">
    <source>
        <dbReference type="EMBL" id="KAK1417097.1"/>
    </source>
</evidence>
<gene>
    <name evidence="2" type="ORF">QVD17_26219</name>
</gene>
<dbReference type="EMBL" id="JAUHHV010000007">
    <property type="protein sequence ID" value="KAK1417097.1"/>
    <property type="molecule type" value="Genomic_DNA"/>
</dbReference>
<evidence type="ECO:0000256" key="1">
    <source>
        <dbReference type="SAM" id="Phobius"/>
    </source>
</evidence>
<proteinExistence type="predicted"/>
<keyword evidence="1" id="KW-0472">Membrane</keyword>
<name>A0AAD8K6G5_TARER</name>
<dbReference type="AlphaFoldDB" id="A0AAD8K6G5"/>
<evidence type="ECO:0000313" key="3">
    <source>
        <dbReference type="Proteomes" id="UP001229421"/>
    </source>
</evidence>
<keyword evidence="1" id="KW-1133">Transmembrane helix</keyword>
<reference evidence="2" key="1">
    <citation type="journal article" date="2023" name="bioRxiv">
        <title>Improved chromosome-level genome assembly for marigold (Tagetes erecta).</title>
        <authorList>
            <person name="Jiang F."/>
            <person name="Yuan L."/>
            <person name="Wang S."/>
            <person name="Wang H."/>
            <person name="Xu D."/>
            <person name="Wang A."/>
            <person name="Fan W."/>
        </authorList>
    </citation>
    <scope>NUCLEOTIDE SEQUENCE</scope>
    <source>
        <strain evidence="2">WSJ</strain>
        <tissue evidence="2">Leaf</tissue>
    </source>
</reference>
<feature type="transmembrane region" description="Helical" evidence="1">
    <location>
        <begin position="12"/>
        <end position="32"/>
    </location>
</feature>
<accession>A0AAD8K6G5</accession>
<organism evidence="2 3">
    <name type="scientific">Tagetes erecta</name>
    <name type="common">African marigold</name>
    <dbReference type="NCBI Taxonomy" id="13708"/>
    <lineage>
        <taxon>Eukaryota</taxon>
        <taxon>Viridiplantae</taxon>
        <taxon>Streptophyta</taxon>
        <taxon>Embryophyta</taxon>
        <taxon>Tracheophyta</taxon>
        <taxon>Spermatophyta</taxon>
        <taxon>Magnoliopsida</taxon>
        <taxon>eudicotyledons</taxon>
        <taxon>Gunneridae</taxon>
        <taxon>Pentapetalae</taxon>
        <taxon>asterids</taxon>
        <taxon>campanulids</taxon>
        <taxon>Asterales</taxon>
        <taxon>Asteraceae</taxon>
        <taxon>Asteroideae</taxon>
        <taxon>Heliantheae alliance</taxon>
        <taxon>Tageteae</taxon>
        <taxon>Tagetes</taxon>
    </lineage>
</organism>
<comment type="caution">
    <text evidence="2">The sequence shown here is derived from an EMBL/GenBank/DDBJ whole genome shotgun (WGS) entry which is preliminary data.</text>
</comment>
<sequence>MLLKLKVHKGDLSLVNYTLWLMRPSFFFFCIFDLHINFYTYFVCFFLIVCLVYGTIKHLLHYDIYNTCEYNINTRTLLNF</sequence>
<feature type="transmembrane region" description="Helical" evidence="1">
    <location>
        <begin position="38"/>
        <end position="56"/>
    </location>
</feature>
<keyword evidence="3" id="KW-1185">Reference proteome</keyword>